<name>A0A350NYR5_9ALTE</name>
<dbReference type="InterPro" id="IPR004437">
    <property type="entry name" value="ParB/RepB/Spo0J"/>
</dbReference>
<feature type="region of interest" description="Disordered" evidence="3">
    <location>
        <begin position="1"/>
        <end position="57"/>
    </location>
</feature>
<accession>A0A350NYR5</accession>
<dbReference type="GO" id="GO:0003677">
    <property type="term" value="F:DNA binding"/>
    <property type="evidence" value="ECO:0007669"/>
    <property type="project" value="UniProtKB-KW"/>
</dbReference>
<dbReference type="SMART" id="SM00470">
    <property type="entry name" value="ParB"/>
    <property type="match status" value="1"/>
</dbReference>
<proteinExistence type="inferred from homology"/>
<comment type="similarity">
    <text evidence="1">Belongs to the ParB family.</text>
</comment>
<dbReference type="InterPro" id="IPR037972">
    <property type="entry name" value="RepB_N"/>
</dbReference>
<dbReference type="Proteomes" id="UP000263517">
    <property type="component" value="Unassembled WGS sequence"/>
</dbReference>
<evidence type="ECO:0000313" key="6">
    <source>
        <dbReference type="Proteomes" id="UP000263517"/>
    </source>
</evidence>
<reference evidence="5 6" key="1">
    <citation type="journal article" date="2018" name="Nat. Biotechnol.">
        <title>A standardized bacterial taxonomy based on genome phylogeny substantially revises the tree of life.</title>
        <authorList>
            <person name="Parks D.H."/>
            <person name="Chuvochina M."/>
            <person name="Waite D.W."/>
            <person name="Rinke C."/>
            <person name="Skarshewski A."/>
            <person name="Chaumeil P.A."/>
            <person name="Hugenholtz P."/>
        </authorList>
    </citation>
    <scope>NUCLEOTIDE SEQUENCE [LARGE SCALE GENOMIC DNA]</scope>
    <source>
        <strain evidence="5">UBA11978</strain>
    </source>
</reference>
<dbReference type="Pfam" id="PF02195">
    <property type="entry name" value="ParB_N"/>
    <property type="match status" value="1"/>
</dbReference>
<keyword evidence="2" id="KW-0238">DNA-binding</keyword>
<gene>
    <name evidence="5" type="ORF">DCW74_00420</name>
</gene>
<dbReference type="EMBL" id="DNAN01000016">
    <property type="protein sequence ID" value="HAW74182.1"/>
    <property type="molecule type" value="Genomic_DNA"/>
</dbReference>
<evidence type="ECO:0000313" key="5">
    <source>
        <dbReference type="EMBL" id="HAW74182.1"/>
    </source>
</evidence>
<evidence type="ECO:0000256" key="3">
    <source>
        <dbReference type="SAM" id="MobiDB-lite"/>
    </source>
</evidence>
<dbReference type="PANTHER" id="PTHR38973">
    <property type="entry name" value="PLASMID PARTITIONING CONTROL PROTEIN-RELATED"/>
    <property type="match status" value="1"/>
</dbReference>
<dbReference type="SUPFAM" id="SSF110849">
    <property type="entry name" value="ParB/Sulfiredoxin"/>
    <property type="match status" value="1"/>
</dbReference>
<evidence type="ECO:0000259" key="4">
    <source>
        <dbReference type="SMART" id="SM00470"/>
    </source>
</evidence>
<protein>
    <submittedName>
        <fullName evidence="5">Chromosome partitioning protein ParB</fullName>
    </submittedName>
</protein>
<dbReference type="InterPro" id="IPR003115">
    <property type="entry name" value="ParB_N"/>
</dbReference>
<dbReference type="CDD" id="cd16405">
    <property type="entry name" value="RepB_like_N"/>
    <property type="match status" value="1"/>
</dbReference>
<dbReference type="AlphaFoldDB" id="A0A350NYR5"/>
<sequence length="378" mass="42118">MMANDKYGNIDELLSGAGSDEKEENTPRRSRRPSPALGVMTGDKRPTSVTDGLKADKQKAEKALEEAQQKFEMEKADLLKALEEAKNSGSEGAPIVLTMPVTKQEVTFELRRVDTSLIDVSPENERIQEFLDEISLQDILPSIKKHGQQKPGTLRPTKDGRFELIEGSRRLAAVKLAKQEYLALVGDVPDADVRELGIIENKHQDVSPYEKAKAYQKQIERGEYENWTQLGAAKGISSSHISRYRACVELDEVFVRILPSPSDMPLSYGETIAQLKKKGERALIGKANELLDMRKAALSEKTELPDVEEVIKILKSAVRTKVEEPKTWKPVVYKSKDGKTLKHSVTNKGATKFEITGVDDSQLEKILSFLTTTLKVDA</sequence>
<dbReference type="NCBIfam" id="TIGR00180">
    <property type="entry name" value="parB_part"/>
    <property type="match status" value="1"/>
</dbReference>
<evidence type="ECO:0000256" key="1">
    <source>
        <dbReference type="ARBA" id="ARBA00006295"/>
    </source>
</evidence>
<dbReference type="Gene3D" id="3.90.1530.30">
    <property type="match status" value="1"/>
</dbReference>
<comment type="caution">
    <text evidence="5">The sequence shown here is derived from an EMBL/GenBank/DDBJ whole genome shotgun (WGS) entry which is preliminary data.</text>
</comment>
<dbReference type="Gene3D" id="1.10.10.2830">
    <property type="match status" value="1"/>
</dbReference>
<dbReference type="InterPro" id="IPR036086">
    <property type="entry name" value="ParB/Sulfiredoxin_sf"/>
</dbReference>
<organism evidence="5 6">
    <name type="scientific">Alteromonas australica</name>
    <dbReference type="NCBI Taxonomy" id="589873"/>
    <lineage>
        <taxon>Bacteria</taxon>
        <taxon>Pseudomonadati</taxon>
        <taxon>Pseudomonadota</taxon>
        <taxon>Gammaproteobacteria</taxon>
        <taxon>Alteromonadales</taxon>
        <taxon>Alteromonadaceae</taxon>
        <taxon>Alteromonas/Salinimonas group</taxon>
        <taxon>Alteromonas</taxon>
    </lineage>
</organism>
<evidence type="ECO:0000256" key="2">
    <source>
        <dbReference type="ARBA" id="ARBA00023125"/>
    </source>
</evidence>
<feature type="domain" description="ParB-like N-terminal" evidence="4">
    <location>
        <begin position="111"/>
        <end position="202"/>
    </location>
</feature>
<dbReference type="SUPFAM" id="SSF109709">
    <property type="entry name" value="KorB DNA-binding domain-like"/>
    <property type="match status" value="1"/>
</dbReference>
<dbReference type="PANTHER" id="PTHR38973:SF2">
    <property type="entry name" value="PARB_REPB_SPO0J FAMILY PLASMID PARTITION PROTEIN"/>
    <property type="match status" value="1"/>
</dbReference>